<feature type="domain" description="Nephrocystin 3-like N-terminal" evidence="4">
    <location>
        <begin position="326"/>
        <end position="498"/>
    </location>
</feature>
<name>A0A318YV79_ASPNB</name>
<dbReference type="Gene3D" id="3.40.50.300">
    <property type="entry name" value="P-loop containing nucleotide triphosphate hydrolases"/>
    <property type="match status" value="1"/>
</dbReference>
<accession>A0A318YV79</accession>
<evidence type="ECO:0000259" key="3">
    <source>
        <dbReference type="Pfam" id="PF22939"/>
    </source>
</evidence>
<sequence>MFDKLKKKLHHHKKKSHAADAPELPKAADAKVSSPGLEEEKKLPTRKAANSSHADPQPAPQPNAFAKDLWWDALQKLPAAKQTQLKSMGFGKIGSGESVETVGDNDIVLRNYTTKTVGWVQKAGDIAIQFAPPQASMPWSVIKSLMQVPVIEGEQMAALLGATERIVRIVSRGQVYEQVYLSNVPGSPEDKLSKGLQDALLRIYTTSLELLADSGGLFSKNTAHRTLDAILNPGNVSSGLSALAQQEDELLRDVQACETRRSAAADDRMIGMLDALNAPLTRVDKNVQTLLEGMEKEGRIALLEWISSVPFGDHHGNVKEGRTPETGEWLLQDSDFCSWEEASSSGIFWLQGSPKLAGTGKTYLTSRVIDLYQSMLSDPPKDEGFAFVYCNRNEEDRGKALSVFRSYVRQLSTTPASPESIQTELKEACSKARESGSKLSFETCKELIAESLKVYPKTTLVIDALDECDPESRDIIIDALNTLVSETNNTVKIFISSRPDPDIQALLVGSTSVAIQASHNQADIQKFLEIQLDNLARKTAFIGRMKAKIIAKLLEGCQGIAWKRLENLPEDLQKAYDEIWNEIEALEEPDKTLTKRALTWVTAAHKPMKTNMLLSAIRVGSKDDEEFLADEIDEQGLLSLCNNFLVIDSKMGVWRFSHASVTEYLESRHNWTLPQAHCHAATACLSFFINVYEDDLETVPHEELQNFWRSEESIPDGKFDIIDIRNPFHIYIRHYWVVHVHG</sequence>
<dbReference type="InterPro" id="IPR056884">
    <property type="entry name" value="NPHP3-like_N"/>
</dbReference>
<dbReference type="Proteomes" id="UP000247647">
    <property type="component" value="Unassembled WGS sequence"/>
</dbReference>
<dbReference type="PANTHER" id="PTHR10039:SF16">
    <property type="entry name" value="GPI INOSITOL-DEACYLASE"/>
    <property type="match status" value="1"/>
</dbReference>
<organism evidence="5 6">
    <name type="scientific">Aspergillus neoniger (strain CBS 115656)</name>
    <dbReference type="NCBI Taxonomy" id="1448310"/>
    <lineage>
        <taxon>Eukaryota</taxon>
        <taxon>Fungi</taxon>
        <taxon>Dikarya</taxon>
        <taxon>Ascomycota</taxon>
        <taxon>Pezizomycotina</taxon>
        <taxon>Eurotiomycetes</taxon>
        <taxon>Eurotiomycetidae</taxon>
        <taxon>Eurotiales</taxon>
        <taxon>Aspergillaceae</taxon>
        <taxon>Aspergillus</taxon>
        <taxon>Aspergillus subgen. Circumdati</taxon>
    </lineage>
</organism>
<dbReference type="InterPro" id="IPR054471">
    <property type="entry name" value="GPIID_WHD"/>
</dbReference>
<reference evidence="5" key="1">
    <citation type="submission" date="2016-12" db="EMBL/GenBank/DDBJ databases">
        <title>The genomes of Aspergillus section Nigri reveals drivers in fungal speciation.</title>
        <authorList>
            <consortium name="DOE Joint Genome Institute"/>
            <person name="Vesth T.C."/>
            <person name="Nybo J."/>
            <person name="Theobald S."/>
            <person name="Brandl J."/>
            <person name="Frisvad J.C."/>
            <person name="Nielsen K.F."/>
            <person name="Lyhne E.K."/>
            <person name="Kogle M.E."/>
            <person name="Kuo A."/>
            <person name="Riley R."/>
            <person name="Clum A."/>
            <person name="Nolan M."/>
            <person name="Lipzen A."/>
            <person name="Salamov A."/>
            <person name="Henrissat B."/>
            <person name="Wiebenga A."/>
            <person name="De Vries R.P."/>
            <person name="Grigoriev I.V."/>
            <person name="Mortensen U.H."/>
            <person name="Andersen M.R."/>
            <person name="Baker S.E."/>
        </authorList>
    </citation>
    <scope>NUCLEOTIDE SEQUENCE [LARGE SCALE GENOMIC DNA]</scope>
    <source>
        <strain evidence="5">CBS 115656</strain>
    </source>
</reference>
<dbReference type="AlphaFoldDB" id="A0A318YV79"/>
<evidence type="ECO:0000313" key="6">
    <source>
        <dbReference type="Proteomes" id="UP000247647"/>
    </source>
</evidence>
<dbReference type="OrthoDB" id="4472712at2759"/>
<evidence type="ECO:0000313" key="5">
    <source>
        <dbReference type="EMBL" id="PYH38701.1"/>
    </source>
</evidence>
<dbReference type="PANTHER" id="PTHR10039">
    <property type="entry name" value="AMELOGENIN"/>
    <property type="match status" value="1"/>
</dbReference>
<feature type="region of interest" description="Disordered" evidence="2">
    <location>
        <begin position="1"/>
        <end position="64"/>
    </location>
</feature>
<evidence type="ECO:0000256" key="1">
    <source>
        <dbReference type="ARBA" id="ARBA00022737"/>
    </source>
</evidence>
<keyword evidence="1" id="KW-0677">Repeat</keyword>
<dbReference type="GeneID" id="37130532"/>
<feature type="compositionally biased region" description="Basic residues" evidence="2">
    <location>
        <begin position="1"/>
        <end position="16"/>
    </location>
</feature>
<dbReference type="RefSeq" id="XP_025484179.1">
    <property type="nucleotide sequence ID" value="XM_025628076.1"/>
</dbReference>
<dbReference type="InterPro" id="IPR027417">
    <property type="entry name" value="P-loop_NTPase"/>
</dbReference>
<protein>
    <submittedName>
        <fullName evidence="5">Uncharacterized protein</fullName>
    </submittedName>
</protein>
<proteinExistence type="predicted"/>
<gene>
    <name evidence="5" type="ORF">BO87DRAFT_443005</name>
</gene>
<dbReference type="Pfam" id="PF22939">
    <property type="entry name" value="WHD_GPIID"/>
    <property type="match status" value="1"/>
</dbReference>
<dbReference type="EMBL" id="KZ821447">
    <property type="protein sequence ID" value="PYH38701.1"/>
    <property type="molecule type" value="Genomic_DNA"/>
</dbReference>
<evidence type="ECO:0000256" key="2">
    <source>
        <dbReference type="SAM" id="MobiDB-lite"/>
    </source>
</evidence>
<feature type="domain" description="GPI inositol-deacylase winged helix" evidence="3">
    <location>
        <begin position="591"/>
        <end position="667"/>
    </location>
</feature>
<evidence type="ECO:0000259" key="4">
    <source>
        <dbReference type="Pfam" id="PF24883"/>
    </source>
</evidence>
<keyword evidence="6" id="KW-1185">Reference proteome</keyword>
<dbReference type="Pfam" id="PF24883">
    <property type="entry name" value="NPHP3_N"/>
    <property type="match status" value="1"/>
</dbReference>